<dbReference type="PANTHER" id="PTHR30023">
    <property type="entry name" value="D-ALANYL-D-ALANINE CARBOXYPEPTIDASE"/>
    <property type="match status" value="1"/>
</dbReference>
<dbReference type="InterPro" id="IPR012338">
    <property type="entry name" value="Beta-lactam/transpept-like"/>
</dbReference>
<evidence type="ECO:0000256" key="1">
    <source>
        <dbReference type="ARBA" id="ARBA00006096"/>
    </source>
</evidence>
<dbReference type="GO" id="GO:0004185">
    <property type="term" value="F:serine-type carboxypeptidase activity"/>
    <property type="evidence" value="ECO:0007669"/>
    <property type="project" value="InterPro"/>
</dbReference>
<comment type="caution">
    <text evidence="3">The sequence shown here is derived from an EMBL/GenBank/DDBJ whole genome shotgun (WGS) entry which is preliminary data.</text>
</comment>
<proteinExistence type="inferred from homology"/>
<dbReference type="PANTHER" id="PTHR30023:SF0">
    <property type="entry name" value="PENICILLIN-SENSITIVE CARBOXYPEPTIDASE A"/>
    <property type="match status" value="1"/>
</dbReference>
<keyword evidence="3" id="KW-0645">Protease</keyword>
<reference evidence="3 4" key="1">
    <citation type="submission" date="2015-11" db="EMBL/GenBank/DDBJ databases">
        <title>Genomic analysis of 38 Legionella species identifies large and diverse effector repertoires.</title>
        <authorList>
            <person name="Burstein D."/>
            <person name="Amaro F."/>
            <person name="Zusman T."/>
            <person name="Lifshitz Z."/>
            <person name="Cohen O."/>
            <person name="Gilbert J.A."/>
            <person name="Pupko T."/>
            <person name="Shuman H.A."/>
            <person name="Segal G."/>
        </authorList>
    </citation>
    <scope>NUCLEOTIDE SEQUENCE [LARGE SCALE GENOMIC DNA]</scope>
    <source>
        <strain evidence="3 4">ATCC 49505</strain>
    </source>
</reference>
<accession>A0A0W0VQY7</accession>
<sequence>MQRIWLGLLLFLVSVKLCLAGNIQKVIDKLINQVDPNINIGVDIVDLRTGENLYHRNPQRAYIPASNMKLFSEAAALMVLGPDYRFKNHLSTNAAVIENGVLKGSLYLHLPGDPSLKHDHIYSMLEQLNHWGIKSIEGNVVLVSANRFINAYAPGWMVEDLKYSYGAPLAPVILDENRLTVIINPTHQAGKPALVELKDQNTSLFVNNQVKTKKKSGSCGIDYHMSHDNRLTVRGCIGLGQWAVQQGIAIRNPLLYAQEIIKLQLAKLRIKLNGEVVLGSSPKKTMLLATHQSKPVSQLLADALKPSDNLYADSLYLHAAAKLHGGPANWEHAKTSIKQFLQQQTGIDLGSAVLNDGSGLSRYDQLTPQQTVELLQFLHERFPLAYEFIAALPIAGYDGTLQKRFRKPKQQGLLRAKTGTMTGVVSLSGYLYTANAHILAFAIYINGTPGSRSAGAGRYRYLIDAVCDYFLTYKPQHRAVNMPQNPHGRVAFQNRPTQAELQRDKYMRWRRMESAMKKELAGQAVSVLFRDNQLALLDDNADPNLVWAKLIQLNQKYPFAVALQGEQPPRQVSSAPLFLWQKGKSAEARRTWIIHEVLTF</sequence>
<dbReference type="EMBL" id="LNYK01000007">
    <property type="protein sequence ID" value="KTD22545.1"/>
    <property type="molecule type" value="Genomic_DNA"/>
</dbReference>
<dbReference type="Pfam" id="PF02113">
    <property type="entry name" value="Peptidase_S13"/>
    <property type="match status" value="1"/>
</dbReference>
<evidence type="ECO:0000256" key="2">
    <source>
        <dbReference type="ARBA" id="ARBA00022801"/>
    </source>
</evidence>
<dbReference type="GO" id="GO:0006508">
    <property type="term" value="P:proteolysis"/>
    <property type="evidence" value="ECO:0007669"/>
    <property type="project" value="InterPro"/>
</dbReference>
<dbReference type="Gene3D" id="3.50.80.20">
    <property type="entry name" value="D-Ala-D-Ala carboxypeptidase C, peptidase S13"/>
    <property type="match status" value="1"/>
</dbReference>
<dbReference type="GO" id="GO:0000270">
    <property type="term" value="P:peptidoglycan metabolic process"/>
    <property type="evidence" value="ECO:0007669"/>
    <property type="project" value="TreeGrafter"/>
</dbReference>
<evidence type="ECO:0000313" key="4">
    <source>
        <dbReference type="Proteomes" id="UP000054997"/>
    </source>
</evidence>
<dbReference type="STRING" id="45068.Llon_0419"/>
<organism evidence="3 4">
    <name type="scientific">Legionella londiniensis</name>
    <dbReference type="NCBI Taxonomy" id="45068"/>
    <lineage>
        <taxon>Bacteria</taxon>
        <taxon>Pseudomonadati</taxon>
        <taxon>Pseudomonadota</taxon>
        <taxon>Gammaproteobacteria</taxon>
        <taxon>Legionellales</taxon>
        <taxon>Legionellaceae</taxon>
        <taxon>Legionella</taxon>
    </lineage>
</organism>
<dbReference type="SUPFAM" id="SSF56601">
    <property type="entry name" value="beta-lactamase/transpeptidase-like"/>
    <property type="match status" value="1"/>
</dbReference>
<comment type="similarity">
    <text evidence="1">Belongs to the peptidase S13 family.</text>
</comment>
<keyword evidence="4" id="KW-1185">Reference proteome</keyword>
<keyword evidence="2" id="KW-0378">Hydrolase</keyword>
<dbReference type="NCBIfam" id="TIGR00666">
    <property type="entry name" value="PBP4"/>
    <property type="match status" value="1"/>
</dbReference>
<dbReference type="AlphaFoldDB" id="A0A0W0VQY7"/>
<dbReference type="Gene3D" id="3.40.710.10">
    <property type="entry name" value="DD-peptidase/beta-lactamase superfamily"/>
    <property type="match status" value="2"/>
</dbReference>
<dbReference type="OrthoDB" id="9802627at2"/>
<name>A0A0W0VQY7_9GAMM</name>
<dbReference type="Proteomes" id="UP000054997">
    <property type="component" value="Unassembled WGS sequence"/>
</dbReference>
<protein>
    <submittedName>
        <fullName evidence="3">D-alanyl-D-alanine carboxypeptidase</fullName>
    </submittedName>
</protein>
<dbReference type="RefSeq" id="WP_058528438.1">
    <property type="nucleotide sequence ID" value="NZ_CAAAHZ010000001.1"/>
</dbReference>
<dbReference type="PRINTS" id="PR00922">
    <property type="entry name" value="DADACBPTASE3"/>
</dbReference>
<gene>
    <name evidence="3" type="primary">dacB</name>
    <name evidence="3" type="ORF">Llon_0419</name>
</gene>
<keyword evidence="3" id="KW-0121">Carboxypeptidase</keyword>
<dbReference type="InterPro" id="IPR000667">
    <property type="entry name" value="Peptidase_S13"/>
</dbReference>
<dbReference type="PATRIC" id="fig|45068.5.peg.450"/>
<evidence type="ECO:0000313" key="3">
    <source>
        <dbReference type="EMBL" id="KTD22545.1"/>
    </source>
</evidence>